<dbReference type="Proteomes" id="UP000053144">
    <property type="component" value="Chromosome 9"/>
</dbReference>
<evidence type="ECO:0008006" key="5">
    <source>
        <dbReference type="Google" id="ProtNLM"/>
    </source>
</evidence>
<evidence type="ECO:0000313" key="4">
    <source>
        <dbReference type="Proteomes" id="UP000053144"/>
    </source>
</evidence>
<reference evidence="4" key="1">
    <citation type="journal article" date="2015" name="Proc. Natl. Acad. Sci. U.S.A.">
        <title>Genome sequencing of adzuki bean (Vigna angularis) provides insight into high starch and low fat accumulation and domestication.</title>
        <authorList>
            <person name="Yang K."/>
            <person name="Tian Z."/>
            <person name="Chen C."/>
            <person name="Luo L."/>
            <person name="Zhao B."/>
            <person name="Wang Z."/>
            <person name="Yu L."/>
            <person name="Li Y."/>
            <person name="Sun Y."/>
            <person name="Li W."/>
            <person name="Chen Y."/>
            <person name="Li Y."/>
            <person name="Zhang Y."/>
            <person name="Ai D."/>
            <person name="Zhao J."/>
            <person name="Shang C."/>
            <person name="Ma Y."/>
            <person name="Wu B."/>
            <person name="Wang M."/>
            <person name="Gao L."/>
            <person name="Sun D."/>
            <person name="Zhang P."/>
            <person name="Guo F."/>
            <person name="Wang W."/>
            <person name="Li Y."/>
            <person name="Wang J."/>
            <person name="Varshney R.K."/>
            <person name="Wang J."/>
            <person name="Ling H.Q."/>
            <person name="Wan P."/>
        </authorList>
    </citation>
    <scope>NUCLEOTIDE SEQUENCE</scope>
    <source>
        <strain evidence="4">cv. Jingnong 6</strain>
    </source>
</reference>
<sequence>MERDSSSDEVDESIHRKDRNAPTSPSSFHFQLLTSRITSNFNFPFQKRYLFAILPLFAILLCYVIPDSHSLFSLSSVNLNLRHHQPEESQLRALYLLRQQQLGLLHTLNSTSQTPTLKSLLSN</sequence>
<keyword evidence="2" id="KW-0472">Membrane</keyword>
<keyword evidence="2" id="KW-0812">Transmembrane</keyword>
<evidence type="ECO:0000313" key="3">
    <source>
        <dbReference type="EMBL" id="KOM52096.1"/>
    </source>
</evidence>
<feature type="transmembrane region" description="Helical" evidence="2">
    <location>
        <begin position="49"/>
        <end position="66"/>
    </location>
</feature>
<keyword evidence="2" id="KW-1133">Transmembrane helix</keyword>
<feature type="region of interest" description="Disordered" evidence="1">
    <location>
        <begin position="1"/>
        <end position="25"/>
    </location>
</feature>
<dbReference type="AlphaFoldDB" id="A0A0L9VAK5"/>
<evidence type="ECO:0000256" key="1">
    <source>
        <dbReference type="SAM" id="MobiDB-lite"/>
    </source>
</evidence>
<proteinExistence type="predicted"/>
<protein>
    <recommendedName>
        <fullName evidence="5">Transmembrane protein</fullName>
    </recommendedName>
</protein>
<name>A0A0L9VAK5_PHAAN</name>
<organism evidence="3 4">
    <name type="scientific">Phaseolus angularis</name>
    <name type="common">Azuki bean</name>
    <name type="synonym">Vigna angularis</name>
    <dbReference type="NCBI Taxonomy" id="3914"/>
    <lineage>
        <taxon>Eukaryota</taxon>
        <taxon>Viridiplantae</taxon>
        <taxon>Streptophyta</taxon>
        <taxon>Embryophyta</taxon>
        <taxon>Tracheophyta</taxon>
        <taxon>Spermatophyta</taxon>
        <taxon>Magnoliopsida</taxon>
        <taxon>eudicotyledons</taxon>
        <taxon>Gunneridae</taxon>
        <taxon>Pentapetalae</taxon>
        <taxon>rosids</taxon>
        <taxon>fabids</taxon>
        <taxon>Fabales</taxon>
        <taxon>Fabaceae</taxon>
        <taxon>Papilionoideae</taxon>
        <taxon>50 kb inversion clade</taxon>
        <taxon>NPAAA clade</taxon>
        <taxon>indigoferoid/millettioid clade</taxon>
        <taxon>Phaseoleae</taxon>
        <taxon>Vigna</taxon>
    </lineage>
</organism>
<evidence type="ECO:0000256" key="2">
    <source>
        <dbReference type="SAM" id="Phobius"/>
    </source>
</evidence>
<dbReference type="EMBL" id="CM003379">
    <property type="protein sequence ID" value="KOM52096.1"/>
    <property type="molecule type" value="Genomic_DNA"/>
</dbReference>
<gene>
    <name evidence="3" type="ORF">LR48_Vigan09g075500</name>
</gene>
<dbReference type="Gramene" id="KOM52096">
    <property type="protein sequence ID" value="KOM52096"/>
    <property type="gene ID" value="LR48_Vigan09g075500"/>
</dbReference>
<accession>A0A0L9VAK5</accession>